<organism evidence="2 3">
    <name type="scientific">Rubrivirga marina</name>
    <dbReference type="NCBI Taxonomy" id="1196024"/>
    <lineage>
        <taxon>Bacteria</taxon>
        <taxon>Pseudomonadati</taxon>
        <taxon>Rhodothermota</taxon>
        <taxon>Rhodothermia</taxon>
        <taxon>Rhodothermales</taxon>
        <taxon>Rubricoccaceae</taxon>
        <taxon>Rubrivirga</taxon>
    </lineage>
</organism>
<reference evidence="2 3" key="1">
    <citation type="submission" date="2016-11" db="EMBL/GenBank/DDBJ databases">
        <title>Study of marine rhodopsin-containing bacteria.</title>
        <authorList>
            <person name="Yoshizawa S."/>
            <person name="Kumagai Y."/>
            <person name="Kogure K."/>
        </authorList>
    </citation>
    <scope>NUCLEOTIDE SEQUENCE [LARGE SCALE GENOMIC DNA]</scope>
    <source>
        <strain evidence="2 3">SAORIC-28</strain>
    </source>
</reference>
<evidence type="ECO:0000256" key="1">
    <source>
        <dbReference type="SAM" id="MobiDB-lite"/>
    </source>
</evidence>
<dbReference type="RefSeq" id="WP_095510745.1">
    <property type="nucleotide sequence ID" value="NZ_MQWD01000001.1"/>
</dbReference>
<evidence type="ECO:0000313" key="2">
    <source>
        <dbReference type="EMBL" id="PAP77080.1"/>
    </source>
</evidence>
<feature type="region of interest" description="Disordered" evidence="1">
    <location>
        <begin position="109"/>
        <end position="131"/>
    </location>
</feature>
<feature type="compositionally biased region" description="Basic and acidic residues" evidence="1">
    <location>
        <begin position="109"/>
        <end position="122"/>
    </location>
</feature>
<proteinExistence type="predicted"/>
<dbReference type="Proteomes" id="UP000216339">
    <property type="component" value="Unassembled WGS sequence"/>
</dbReference>
<comment type="caution">
    <text evidence="2">The sequence shown here is derived from an EMBL/GenBank/DDBJ whole genome shotgun (WGS) entry which is preliminary data.</text>
</comment>
<dbReference type="AlphaFoldDB" id="A0A271J143"/>
<accession>A0A271J143</accession>
<name>A0A271J143_9BACT</name>
<protein>
    <submittedName>
        <fullName evidence="2">Uncharacterized protein</fullName>
    </submittedName>
</protein>
<evidence type="ECO:0000313" key="3">
    <source>
        <dbReference type="Proteomes" id="UP000216339"/>
    </source>
</evidence>
<keyword evidence="3" id="KW-1185">Reference proteome</keyword>
<gene>
    <name evidence="2" type="ORF">BSZ37_11905</name>
</gene>
<dbReference type="EMBL" id="MQWD01000001">
    <property type="protein sequence ID" value="PAP77080.1"/>
    <property type="molecule type" value="Genomic_DNA"/>
</dbReference>
<sequence>MNDLTCRLHAALGERRGADRWRGPEAAGEGRVERAFLEWYRGHLVPAVFEADTVLATRGLAAKAAGPSRDGGVLGTTVGVGTSHGGLFIGATGVVFSVDLGGVSVRLVPDRGRPPSSRREPRSGALLPGDRHVGLGDLDRSVADDAIVTAVRHHHALGGLTRHAFRL</sequence>